<dbReference type="NCBIfam" id="TIGR02937">
    <property type="entry name" value="sigma70-ECF"/>
    <property type="match status" value="1"/>
</dbReference>
<dbReference type="EMBL" id="SNXO01000069">
    <property type="protein sequence ID" value="TDP44680.1"/>
    <property type="molecule type" value="Genomic_DNA"/>
</dbReference>
<proteinExistence type="predicted"/>
<dbReference type="InterPro" id="IPR007630">
    <property type="entry name" value="RNA_pol_sigma70_r4"/>
</dbReference>
<dbReference type="SUPFAM" id="SSF88659">
    <property type="entry name" value="Sigma3 and sigma4 domains of RNA polymerase sigma factors"/>
    <property type="match status" value="1"/>
</dbReference>
<protein>
    <submittedName>
        <fullName evidence="2">RNA polymerase sigma factor (Sigma-70 family)</fullName>
    </submittedName>
</protein>
<comment type="caution">
    <text evidence="2">The sequence shown here is derived from an EMBL/GenBank/DDBJ whole genome shotgun (WGS) entry which is preliminary data.</text>
</comment>
<dbReference type="OrthoDB" id="6392at2"/>
<name>A0A4R6PYM4_9FIRM</name>
<gene>
    <name evidence="2" type="ORF">EV211_1695</name>
</gene>
<organism evidence="2 3">
    <name type="scientific">Aminicella lysinilytica</name>
    <dbReference type="NCBI Taxonomy" id="433323"/>
    <lineage>
        <taxon>Bacteria</taxon>
        <taxon>Bacillati</taxon>
        <taxon>Bacillota</taxon>
        <taxon>Clostridia</taxon>
        <taxon>Peptostreptococcales</taxon>
        <taxon>Anaerovoracaceae</taxon>
        <taxon>Aminicella</taxon>
    </lineage>
</organism>
<dbReference type="InterPro" id="IPR013324">
    <property type="entry name" value="RNA_pol_sigma_r3/r4-like"/>
</dbReference>
<dbReference type="GO" id="GO:0003700">
    <property type="term" value="F:DNA-binding transcription factor activity"/>
    <property type="evidence" value="ECO:0007669"/>
    <property type="project" value="InterPro"/>
</dbReference>
<dbReference type="AlphaFoldDB" id="A0A4R6PYM4"/>
<dbReference type="Proteomes" id="UP000295500">
    <property type="component" value="Unassembled WGS sequence"/>
</dbReference>
<evidence type="ECO:0000313" key="3">
    <source>
        <dbReference type="Proteomes" id="UP000295500"/>
    </source>
</evidence>
<dbReference type="InterPro" id="IPR014284">
    <property type="entry name" value="RNA_pol_sigma-70_dom"/>
</dbReference>
<dbReference type="GO" id="GO:0006352">
    <property type="term" value="P:DNA-templated transcription initiation"/>
    <property type="evidence" value="ECO:0007669"/>
    <property type="project" value="InterPro"/>
</dbReference>
<dbReference type="RefSeq" id="WP_133529375.1">
    <property type="nucleotide sequence ID" value="NZ_SNXO01000069.1"/>
</dbReference>
<sequence length="132" mass="15555">MKIKYDYVNEVIEIEVGEEIGDMVIDMRRKEDSADRKNRRHCLRLDSDMDRGSWNATQKDDPFYNIGVETEEDEMRRLEAAISQLTPAQQKLIEYVYYKGYSMKAFAEVEGVSQQAISKRHQVIIKKLKKLF</sequence>
<dbReference type="Gene3D" id="1.20.140.160">
    <property type="match status" value="1"/>
</dbReference>
<evidence type="ECO:0000259" key="1">
    <source>
        <dbReference type="Pfam" id="PF04545"/>
    </source>
</evidence>
<accession>A0A4R6PYM4</accession>
<dbReference type="CDD" id="cd06171">
    <property type="entry name" value="Sigma70_r4"/>
    <property type="match status" value="1"/>
</dbReference>
<evidence type="ECO:0000313" key="2">
    <source>
        <dbReference type="EMBL" id="TDP44680.1"/>
    </source>
</evidence>
<dbReference type="Pfam" id="PF04545">
    <property type="entry name" value="Sigma70_r4"/>
    <property type="match status" value="1"/>
</dbReference>
<feature type="domain" description="RNA polymerase sigma-70 region 4" evidence="1">
    <location>
        <begin position="81"/>
        <end position="130"/>
    </location>
</feature>
<reference evidence="2 3" key="1">
    <citation type="submission" date="2019-03" db="EMBL/GenBank/DDBJ databases">
        <title>Genomic Encyclopedia of Type Strains, Phase IV (KMG-IV): sequencing the most valuable type-strain genomes for metagenomic binning, comparative biology and taxonomic classification.</title>
        <authorList>
            <person name="Goeker M."/>
        </authorList>
    </citation>
    <scope>NUCLEOTIDE SEQUENCE [LARGE SCALE GENOMIC DNA]</scope>
    <source>
        <strain evidence="2 3">DSM 28287</strain>
    </source>
</reference>
<keyword evidence="3" id="KW-1185">Reference proteome</keyword>